<dbReference type="PANTHER" id="PTHR43832">
    <property type="match status" value="1"/>
</dbReference>
<dbReference type="GO" id="GO:0003729">
    <property type="term" value="F:mRNA binding"/>
    <property type="evidence" value="ECO:0007669"/>
    <property type="project" value="InterPro"/>
</dbReference>
<dbReference type="GO" id="GO:0031124">
    <property type="term" value="P:mRNA 3'-end processing"/>
    <property type="evidence" value="ECO:0007669"/>
    <property type="project" value="InterPro"/>
</dbReference>
<keyword evidence="4" id="KW-0949">S-adenosyl-L-methionine</keyword>
<accession>A0A835M288</accession>
<organism evidence="5 6">
    <name type="scientific">Coptis chinensis</name>
    <dbReference type="NCBI Taxonomy" id="261450"/>
    <lineage>
        <taxon>Eukaryota</taxon>
        <taxon>Viridiplantae</taxon>
        <taxon>Streptophyta</taxon>
        <taxon>Embryophyta</taxon>
        <taxon>Tracheophyta</taxon>
        <taxon>Spermatophyta</taxon>
        <taxon>Magnoliopsida</taxon>
        <taxon>Ranunculales</taxon>
        <taxon>Ranunculaceae</taxon>
        <taxon>Coptidoideae</taxon>
        <taxon>Coptis</taxon>
    </lineage>
</organism>
<dbReference type="Pfam" id="PF13869">
    <property type="entry name" value="NUDIX_2"/>
    <property type="match status" value="1"/>
</dbReference>
<comment type="similarity">
    <text evidence="1">Belongs to the CFA/CMAS family.</text>
</comment>
<comment type="caution">
    <text evidence="5">The sequence shown here is derived from an EMBL/GenBank/DDBJ whole genome shotgun (WGS) entry which is preliminary data.</text>
</comment>
<keyword evidence="3" id="KW-0808">Transferase</keyword>
<dbReference type="PANTHER" id="PTHR43832:SF1">
    <property type="entry name" value="S-ADENOSYL-L-METHIONINE-DEPENDENT METHYLTRANSFERASES SUPERFAMILY PROTEIN"/>
    <property type="match status" value="1"/>
</dbReference>
<dbReference type="GO" id="GO:0032259">
    <property type="term" value="P:methylation"/>
    <property type="evidence" value="ECO:0007669"/>
    <property type="project" value="UniProtKB-KW"/>
</dbReference>
<keyword evidence="6" id="KW-1185">Reference proteome</keyword>
<dbReference type="InterPro" id="IPR016706">
    <property type="entry name" value="Cleav_polyA_spec_factor_su5"/>
</dbReference>
<sequence length="171" mass="19607">MSDREMDSSTEQSNRNTSTVNIYPLSNYYFGSKQSLNIKDETQAEHAQRMKANYATHGLRTCVEAVLVPLDEDDWFIEYVFPAGTVIIPSTSFLLYFQDDVSVVNHWTLSGKHYSRTNEKWLKRLDANIDAIKPIFETLIGSAEEAVKLINYWRGFCLSGIELCGYNNDEE</sequence>
<evidence type="ECO:0000256" key="1">
    <source>
        <dbReference type="ARBA" id="ARBA00010815"/>
    </source>
</evidence>
<evidence type="ECO:0000256" key="4">
    <source>
        <dbReference type="ARBA" id="ARBA00022691"/>
    </source>
</evidence>
<dbReference type="GO" id="GO:0005849">
    <property type="term" value="C:mRNA cleavage factor complex"/>
    <property type="evidence" value="ECO:0007669"/>
    <property type="project" value="InterPro"/>
</dbReference>
<evidence type="ECO:0000313" key="6">
    <source>
        <dbReference type="Proteomes" id="UP000631114"/>
    </source>
</evidence>
<gene>
    <name evidence="5" type="ORF">IFM89_033028</name>
</gene>
<reference evidence="5 6" key="1">
    <citation type="submission" date="2020-10" db="EMBL/GenBank/DDBJ databases">
        <title>The Coptis chinensis genome and diversification of protoberbering-type alkaloids.</title>
        <authorList>
            <person name="Wang B."/>
            <person name="Shu S."/>
            <person name="Song C."/>
            <person name="Liu Y."/>
        </authorList>
    </citation>
    <scope>NUCLEOTIDE SEQUENCE [LARGE SCALE GENOMIC DNA]</scope>
    <source>
        <strain evidence="5">HL-2020</strain>
        <tissue evidence="5">Leaf</tissue>
    </source>
</reference>
<evidence type="ECO:0000256" key="2">
    <source>
        <dbReference type="ARBA" id="ARBA00022603"/>
    </source>
</evidence>
<dbReference type="GO" id="GO:0008168">
    <property type="term" value="F:methyltransferase activity"/>
    <property type="evidence" value="ECO:0007669"/>
    <property type="project" value="UniProtKB-KW"/>
</dbReference>
<dbReference type="EMBL" id="JADFTS010000003">
    <property type="protein sequence ID" value="KAF9616958.1"/>
    <property type="molecule type" value="Genomic_DNA"/>
</dbReference>
<dbReference type="Proteomes" id="UP000631114">
    <property type="component" value="Unassembled WGS sequence"/>
</dbReference>
<protein>
    <submittedName>
        <fullName evidence="5">Uncharacterized protein</fullName>
    </submittedName>
</protein>
<name>A0A835M288_9MAGN</name>
<dbReference type="OrthoDB" id="506498at2759"/>
<keyword evidence="2" id="KW-0489">Methyltransferase</keyword>
<proteinExistence type="inferred from homology"/>
<dbReference type="Gene3D" id="3.90.79.10">
    <property type="entry name" value="Nucleoside Triphosphate Pyrophosphohydrolase"/>
    <property type="match status" value="1"/>
</dbReference>
<dbReference type="AlphaFoldDB" id="A0A835M288"/>
<evidence type="ECO:0000256" key="3">
    <source>
        <dbReference type="ARBA" id="ARBA00022679"/>
    </source>
</evidence>
<evidence type="ECO:0000313" key="5">
    <source>
        <dbReference type="EMBL" id="KAF9616958.1"/>
    </source>
</evidence>